<feature type="chain" id="PRO_5036445450" evidence="1">
    <location>
        <begin position="22"/>
        <end position="214"/>
    </location>
</feature>
<sequence length="214" mass="22985">MNPLSYFLLAFTAVLAATANAGGPPVLDINGQPIFGGSYYVLPAISGPAGGGLTLSPLGDKPCPLYIGQEPSEVERGIPVKFSNWRSRVPFVPESADLNIEMDVAATICVQSTYWSVVPSNLPIMNLYVEAGPKPKPGEDSWNSFFQIKKTGEFHNGYNIEFCPNGGSCMSVGISTDEHGVRRLALLGTTQPFPFVFMKASETETSSKKTMSII</sequence>
<dbReference type="OrthoDB" id="1872570at2759"/>
<dbReference type="GO" id="GO:0004866">
    <property type="term" value="F:endopeptidase inhibitor activity"/>
    <property type="evidence" value="ECO:0007669"/>
    <property type="project" value="InterPro"/>
</dbReference>
<dbReference type="SMART" id="SM00452">
    <property type="entry name" value="STI"/>
    <property type="match status" value="1"/>
</dbReference>
<protein>
    <submittedName>
        <fullName evidence="2">Uncharacterized protein</fullName>
    </submittedName>
</protein>
<gene>
    <name evidence="2" type="ORF">Bca52824_015041</name>
</gene>
<name>A0A8X7W0W4_BRACI</name>
<dbReference type="AlphaFoldDB" id="A0A8X7W0W4"/>
<dbReference type="SUPFAM" id="SSF50386">
    <property type="entry name" value="STI-like"/>
    <property type="match status" value="1"/>
</dbReference>
<dbReference type="Proteomes" id="UP000886595">
    <property type="component" value="Unassembled WGS sequence"/>
</dbReference>
<evidence type="ECO:0000313" key="2">
    <source>
        <dbReference type="EMBL" id="KAG2321828.1"/>
    </source>
</evidence>
<dbReference type="CDD" id="cd23366">
    <property type="entry name" value="beta-trefoil_STI_AtTPI-like"/>
    <property type="match status" value="1"/>
</dbReference>
<dbReference type="PANTHER" id="PTHR33107">
    <property type="entry name" value="KUNITZ TRYPSIN INHIBITOR 2"/>
    <property type="match status" value="1"/>
</dbReference>
<feature type="signal peptide" evidence="1">
    <location>
        <begin position="1"/>
        <end position="21"/>
    </location>
</feature>
<dbReference type="PRINTS" id="PR00291">
    <property type="entry name" value="KUNITZINHBTR"/>
</dbReference>
<organism evidence="2 3">
    <name type="scientific">Brassica carinata</name>
    <name type="common">Ethiopian mustard</name>
    <name type="synonym">Abyssinian cabbage</name>
    <dbReference type="NCBI Taxonomy" id="52824"/>
    <lineage>
        <taxon>Eukaryota</taxon>
        <taxon>Viridiplantae</taxon>
        <taxon>Streptophyta</taxon>
        <taxon>Embryophyta</taxon>
        <taxon>Tracheophyta</taxon>
        <taxon>Spermatophyta</taxon>
        <taxon>Magnoliopsida</taxon>
        <taxon>eudicotyledons</taxon>
        <taxon>Gunneridae</taxon>
        <taxon>Pentapetalae</taxon>
        <taxon>rosids</taxon>
        <taxon>malvids</taxon>
        <taxon>Brassicales</taxon>
        <taxon>Brassicaceae</taxon>
        <taxon>Brassiceae</taxon>
        <taxon>Brassica</taxon>
    </lineage>
</organism>
<keyword evidence="1" id="KW-0732">Signal</keyword>
<dbReference type="PROSITE" id="PS00283">
    <property type="entry name" value="SOYBEAN_KUNITZ"/>
    <property type="match status" value="1"/>
</dbReference>
<dbReference type="InterPro" id="IPR002160">
    <property type="entry name" value="Prot_inh_Kunz-lg"/>
</dbReference>
<reference evidence="2 3" key="1">
    <citation type="submission" date="2020-02" db="EMBL/GenBank/DDBJ databases">
        <authorList>
            <person name="Ma Q."/>
            <person name="Huang Y."/>
            <person name="Song X."/>
            <person name="Pei D."/>
        </authorList>
    </citation>
    <scope>NUCLEOTIDE SEQUENCE [LARGE SCALE GENOMIC DNA]</scope>
    <source>
        <strain evidence="2">Sxm20200214</strain>
        <tissue evidence="2">Leaf</tissue>
    </source>
</reference>
<dbReference type="Pfam" id="PF00197">
    <property type="entry name" value="Kunitz_legume"/>
    <property type="match status" value="1"/>
</dbReference>
<comment type="caution">
    <text evidence="2">The sequence shown here is derived from an EMBL/GenBank/DDBJ whole genome shotgun (WGS) entry which is preliminary data.</text>
</comment>
<dbReference type="PANTHER" id="PTHR33107:SF68">
    <property type="entry name" value="TRYPSIN INHIBITOR"/>
    <property type="match status" value="1"/>
</dbReference>
<keyword evidence="3" id="KW-1185">Reference proteome</keyword>
<evidence type="ECO:0000313" key="3">
    <source>
        <dbReference type="Proteomes" id="UP000886595"/>
    </source>
</evidence>
<dbReference type="EMBL" id="JAAMPC010000003">
    <property type="protein sequence ID" value="KAG2321828.1"/>
    <property type="molecule type" value="Genomic_DNA"/>
</dbReference>
<dbReference type="InterPro" id="IPR011065">
    <property type="entry name" value="Kunitz_inhibitor_STI-like_sf"/>
</dbReference>
<accession>A0A8X7W0W4</accession>
<dbReference type="Gene3D" id="2.80.10.50">
    <property type="match status" value="1"/>
</dbReference>
<evidence type="ECO:0000256" key="1">
    <source>
        <dbReference type="SAM" id="SignalP"/>
    </source>
</evidence>
<proteinExistence type="predicted"/>